<name>A0A0A9CUM7_ARUDO</name>
<evidence type="ECO:0000256" key="1">
    <source>
        <dbReference type="SAM" id="MobiDB-lite"/>
    </source>
</evidence>
<proteinExistence type="predicted"/>
<sequence length="194" mass="21232">MDDSMDSDPPASPRSSGGYLASSWGGKPVIGPGTRPPSPPETPLETRLMIAALASGKLQPTPEVLEKLRLHEEEGLRRDNEKLAWMRARDEASARVEAAGGWGLRERTMPYDYDYECDREAFQDYARISRRRARREASSSAAAAGGFGLHERTMPYEREAFQDYATISRLQGQKDAISGTVAGRSGLGELGGLD</sequence>
<reference evidence="2" key="1">
    <citation type="submission" date="2014-09" db="EMBL/GenBank/DDBJ databases">
        <authorList>
            <person name="Magalhaes I.L.F."/>
            <person name="Oliveira U."/>
            <person name="Santos F.R."/>
            <person name="Vidigal T.H.D.A."/>
            <person name="Brescovit A.D."/>
            <person name="Santos A.J."/>
        </authorList>
    </citation>
    <scope>NUCLEOTIDE SEQUENCE</scope>
    <source>
        <tissue evidence="2">Shoot tissue taken approximately 20 cm above the soil surface</tissue>
    </source>
</reference>
<accession>A0A0A9CUM7</accession>
<feature type="region of interest" description="Disordered" evidence="1">
    <location>
        <begin position="1"/>
        <end position="43"/>
    </location>
</feature>
<organism evidence="2">
    <name type="scientific">Arundo donax</name>
    <name type="common">Giant reed</name>
    <name type="synonym">Donax arundinaceus</name>
    <dbReference type="NCBI Taxonomy" id="35708"/>
    <lineage>
        <taxon>Eukaryota</taxon>
        <taxon>Viridiplantae</taxon>
        <taxon>Streptophyta</taxon>
        <taxon>Embryophyta</taxon>
        <taxon>Tracheophyta</taxon>
        <taxon>Spermatophyta</taxon>
        <taxon>Magnoliopsida</taxon>
        <taxon>Liliopsida</taxon>
        <taxon>Poales</taxon>
        <taxon>Poaceae</taxon>
        <taxon>PACMAD clade</taxon>
        <taxon>Arundinoideae</taxon>
        <taxon>Arundineae</taxon>
        <taxon>Arundo</taxon>
    </lineage>
</organism>
<dbReference type="AlphaFoldDB" id="A0A0A9CUM7"/>
<evidence type="ECO:0000313" key="2">
    <source>
        <dbReference type="EMBL" id="JAD77085.1"/>
    </source>
</evidence>
<reference evidence="2" key="2">
    <citation type="journal article" date="2015" name="Data Brief">
        <title>Shoot transcriptome of the giant reed, Arundo donax.</title>
        <authorList>
            <person name="Barrero R.A."/>
            <person name="Guerrero F.D."/>
            <person name="Moolhuijzen P."/>
            <person name="Goolsby J.A."/>
            <person name="Tidwell J."/>
            <person name="Bellgard S.E."/>
            <person name="Bellgard M.I."/>
        </authorList>
    </citation>
    <scope>NUCLEOTIDE SEQUENCE</scope>
    <source>
        <tissue evidence="2">Shoot tissue taken approximately 20 cm above the soil surface</tissue>
    </source>
</reference>
<feature type="compositionally biased region" description="Low complexity" evidence="1">
    <location>
        <begin position="7"/>
        <end position="16"/>
    </location>
</feature>
<protein>
    <submittedName>
        <fullName evidence="2">Uncharacterized protein</fullName>
    </submittedName>
</protein>
<dbReference type="EMBL" id="GBRH01220810">
    <property type="protein sequence ID" value="JAD77085.1"/>
    <property type="molecule type" value="Transcribed_RNA"/>
</dbReference>